<evidence type="ECO:0000313" key="2">
    <source>
        <dbReference type="Proteomes" id="UP001234202"/>
    </source>
</evidence>
<accession>A0ACC2XFT8</accession>
<gene>
    <name evidence="1" type="ORF">QFC24_003941</name>
</gene>
<protein>
    <submittedName>
        <fullName evidence="1">Uncharacterized protein</fullName>
    </submittedName>
</protein>
<name>A0ACC2XFT8_9TREE</name>
<proteinExistence type="predicted"/>
<evidence type="ECO:0000313" key="1">
    <source>
        <dbReference type="EMBL" id="KAJ9122903.1"/>
    </source>
</evidence>
<organism evidence="1 2">
    <name type="scientific">Naganishia onofrii</name>
    <dbReference type="NCBI Taxonomy" id="1851511"/>
    <lineage>
        <taxon>Eukaryota</taxon>
        <taxon>Fungi</taxon>
        <taxon>Dikarya</taxon>
        <taxon>Basidiomycota</taxon>
        <taxon>Agaricomycotina</taxon>
        <taxon>Tremellomycetes</taxon>
        <taxon>Filobasidiales</taxon>
        <taxon>Filobasidiaceae</taxon>
        <taxon>Naganishia</taxon>
    </lineage>
</organism>
<comment type="caution">
    <text evidence="1">The sequence shown here is derived from an EMBL/GenBank/DDBJ whole genome shotgun (WGS) entry which is preliminary data.</text>
</comment>
<dbReference type="Proteomes" id="UP001234202">
    <property type="component" value="Unassembled WGS sequence"/>
</dbReference>
<reference evidence="1" key="1">
    <citation type="submission" date="2023-04" db="EMBL/GenBank/DDBJ databases">
        <title>Draft Genome sequencing of Naganishia species isolated from polar environments using Oxford Nanopore Technology.</title>
        <authorList>
            <person name="Leo P."/>
            <person name="Venkateswaran K."/>
        </authorList>
    </citation>
    <scope>NUCLEOTIDE SEQUENCE</scope>
    <source>
        <strain evidence="1">DBVPG 5303</strain>
    </source>
</reference>
<dbReference type="EMBL" id="JASBWV010000013">
    <property type="protein sequence ID" value="KAJ9122903.1"/>
    <property type="molecule type" value="Genomic_DNA"/>
</dbReference>
<sequence>MNRSRAVTPASTTSRGVSPSNTNNNDDFFDVSHSKKSKRKNDDSSSRAGGEGNTNKRKRKTDPANGKASRATSVYSGRQGSVAPSETTITTSRKGKGKSTTGGGGRSYAGSMLDGGGDDAVSSKDFAEDGRGDEEEDEEEEDDEEDVVGTAVDEWNLKTPITPEQEAIAQRYQDTRIQLEKSVPLRFHNSACTHSQRILVRLQKYMDPSQRARLDEVQSEKAGITFNHVQRLHRQRYDELLKATVAKVVAKTANVLIGEIVEKAVATQKAKGITGPLSPDDIREAHKALQEVTIRTGGTGAKLSVNAKKKPLFGGK</sequence>
<keyword evidence="2" id="KW-1185">Reference proteome</keyword>